<dbReference type="PANTHER" id="PTHR43738">
    <property type="entry name" value="ABC TRANSPORTER, MEMBRANE PROTEIN"/>
    <property type="match status" value="1"/>
</dbReference>
<feature type="domain" description="ABC3 transporter permease C-terminal" evidence="7">
    <location>
        <begin position="263"/>
        <end position="377"/>
    </location>
</feature>
<evidence type="ECO:0000256" key="3">
    <source>
        <dbReference type="ARBA" id="ARBA00022692"/>
    </source>
</evidence>
<evidence type="ECO:0000259" key="8">
    <source>
        <dbReference type="Pfam" id="PF12704"/>
    </source>
</evidence>
<dbReference type="InterPro" id="IPR051125">
    <property type="entry name" value="ABC-4/HrtB_transporter"/>
</dbReference>
<protein>
    <submittedName>
        <fullName evidence="9">ABC transporter ATP-binding protein</fullName>
    </submittedName>
</protein>
<evidence type="ECO:0000256" key="1">
    <source>
        <dbReference type="ARBA" id="ARBA00004651"/>
    </source>
</evidence>
<dbReference type="InterPro" id="IPR025857">
    <property type="entry name" value="MacB_PCD"/>
</dbReference>
<keyword evidence="9" id="KW-0547">Nucleotide-binding</keyword>
<comment type="subcellular location">
    <subcellularLocation>
        <location evidence="1">Cell membrane</location>
        <topology evidence="1">Multi-pass membrane protein</topology>
    </subcellularLocation>
</comment>
<sequence length="387" mass="42607">MMLFLLRMSLKNALRHRLRAALTLAGLAVAILSFGLLSTVVTAWYAGADAASDKRLISRSAISLVFPLPMSYGEKIRGVEGVTGISWANWFGGIYIEPKNFFPQFAVDPASYLRLYPEFQVDEAERAAFIRDRQGCLVGRKLAQRFGWKVGDTIPLKGTIYPGTWSFVVRGIYEGRDATTDENQFFFHWAYLNEWVLQRYPKRGNATGVFVVGIREGSEAALVSERVDSQFRNSLAETLTETEKSFQLSFVAMTDSIVLAIQVVSYVVILIIMAVMANTMAMAARERTAEYATLKALGFGPPVVGWLILLESVLLCALGAGMGILLSFPAVQLVGHALDNLFPVFHIANQTLWLQTGAALVVALVSAAIPAWQSMRIRIVDGLRAIA</sequence>
<name>A0ABQ5YNF2_9NEIS</name>
<dbReference type="Proteomes" id="UP001156706">
    <property type="component" value="Unassembled WGS sequence"/>
</dbReference>
<reference evidence="10" key="1">
    <citation type="journal article" date="2019" name="Int. J. Syst. Evol. Microbiol.">
        <title>The Global Catalogue of Microorganisms (GCM) 10K type strain sequencing project: providing services to taxonomists for standard genome sequencing and annotation.</title>
        <authorList>
            <consortium name="The Broad Institute Genomics Platform"/>
            <consortium name="The Broad Institute Genome Sequencing Center for Infectious Disease"/>
            <person name="Wu L."/>
            <person name="Ma J."/>
        </authorList>
    </citation>
    <scope>NUCLEOTIDE SEQUENCE [LARGE SCALE GENOMIC DNA]</scope>
    <source>
        <strain evidence="10">NBRC 110044</strain>
    </source>
</reference>
<evidence type="ECO:0000313" key="9">
    <source>
        <dbReference type="EMBL" id="GLR15203.1"/>
    </source>
</evidence>
<evidence type="ECO:0000259" key="7">
    <source>
        <dbReference type="Pfam" id="PF02687"/>
    </source>
</evidence>
<keyword evidence="9" id="KW-0067">ATP-binding</keyword>
<dbReference type="Pfam" id="PF12704">
    <property type="entry name" value="MacB_PCD"/>
    <property type="match status" value="1"/>
</dbReference>
<comment type="caution">
    <text evidence="9">The sequence shown here is derived from an EMBL/GenBank/DDBJ whole genome shotgun (WGS) entry which is preliminary data.</text>
</comment>
<gene>
    <name evidence="9" type="ORF">GCM10007907_39930</name>
</gene>
<dbReference type="GO" id="GO:0005524">
    <property type="term" value="F:ATP binding"/>
    <property type="evidence" value="ECO:0007669"/>
    <property type="project" value="UniProtKB-KW"/>
</dbReference>
<accession>A0ABQ5YNF2</accession>
<keyword evidence="3 6" id="KW-0812">Transmembrane</keyword>
<evidence type="ECO:0000256" key="4">
    <source>
        <dbReference type="ARBA" id="ARBA00022989"/>
    </source>
</evidence>
<evidence type="ECO:0000256" key="5">
    <source>
        <dbReference type="ARBA" id="ARBA00023136"/>
    </source>
</evidence>
<dbReference type="InterPro" id="IPR003838">
    <property type="entry name" value="ABC3_permease_C"/>
</dbReference>
<dbReference type="Pfam" id="PF02687">
    <property type="entry name" value="FtsX"/>
    <property type="match status" value="1"/>
</dbReference>
<feature type="transmembrane region" description="Helical" evidence="6">
    <location>
        <begin position="257"/>
        <end position="282"/>
    </location>
</feature>
<evidence type="ECO:0000256" key="2">
    <source>
        <dbReference type="ARBA" id="ARBA00022475"/>
    </source>
</evidence>
<keyword evidence="4 6" id="KW-1133">Transmembrane helix</keyword>
<feature type="transmembrane region" description="Helical" evidence="6">
    <location>
        <begin position="303"/>
        <end position="332"/>
    </location>
</feature>
<proteinExistence type="predicted"/>
<feature type="domain" description="MacB-like periplasmic core" evidence="8">
    <location>
        <begin position="21"/>
        <end position="228"/>
    </location>
</feature>
<dbReference type="EMBL" id="BSOG01000007">
    <property type="protein sequence ID" value="GLR15203.1"/>
    <property type="molecule type" value="Genomic_DNA"/>
</dbReference>
<keyword evidence="2" id="KW-1003">Cell membrane</keyword>
<dbReference type="RefSeq" id="WP_308447091.1">
    <property type="nucleotide sequence ID" value="NZ_BSOG01000007.1"/>
</dbReference>
<dbReference type="PANTHER" id="PTHR43738:SF3">
    <property type="entry name" value="ABC TRANSPORTER PERMEASE"/>
    <property type="match status" value="1"/>
</dbReference>
<keyword evidence="10" id="KW-1185">Reference proteome</keyword>
<feature type="transmembrane region" description="Helical" evidence="6">
    <location>
        <begin position="352"/>
        <end position="372"/>
    </location>
</feature>
<organism evidence="9 10">
    <name type="scientific">Chitinimonas prasina</name>
    <dbReference type="NCBI Taxonomy" id="1434937"/>
    <lineage>
        <taxon>Bacteria</taxon>
        <taxon>Pseudomonadati</taxon>
        <taxon>Pseudomonadota</taxon>
        <taxon>Betaproteobacteria</taxon>
        <taxon>Neisseriales</taxon>
        <taxon>Chitinibacteraceae</taxon>
        <taxon>Chitinimonas</taxon>
    </lineage>
</organism>
<evidence type="ECO:0000256" key="6">
    <source>
        <dbReference type="SAM" id="Phobius"/>
    </source>
</evidence>
<evidence type="ECO:0000313" key="10">
    <source>
        <dbReference type="Proteomes" id="UP001156706"/>
    </source>
</evidence>
<keyword evidence="5 6" id="KW-0472">Membrane</keyword>